<gene>
    <name evidence="3" type="ORF">ACIP2Z_19955</name>
</gene>
<dbReference type="RefSeq" id="WP_359633367.1">
    <property type="nucleotide sequence ID" value="NZ_JBEYEN010000005.1"/>
</dbReference>
<feature type="chain" id="PRO_5046088549" description="Secreted protein" evidence="2">
    <location>
        <begin position="28"/>
        <end position="68"/>
    </location>
</feature>
<organism evidence="3 4">
    <name type="scientific">Streptomyces iakyrus</name>
    <dbReference type="NCBI Taxonomy" id="68219"/>
    <lineage>
        <taxon>Bacteria</taxon>
        <taxon>Bacillati</taxon>
        <taxon>Actinomycetota</taxon>
        <taxon>Actinomycetes</taxon>
        <taxon>Kitasatosporales</taxon>
        <taxon>Streptomycetaceae</taxon>
        <taxon>Streptomyces</taxon>
    </lineage>
</organism>
<evidence type="ECO:0000313" key="3">
    <source>
        <dbReference type="EMBL" id="MFJ4081224.1"/>
    </source>
</evidence>
<keyword evidence="2" id="KW-0732">Signal</keyword>
<dbReference type="EMBL" id="JBIVGG010000008">
    <property type="protein sequence ID" value="MFJ4081224.1"/>
    <property type="molecule type" value="Genomic_DNA"/>
</dbReference>
<sequence>MTRTKKALVTVAVAAAATFGASGPAFADLHATTTPVTTNDLHATTTPVTTNDLHATTTPVTTNDLHAT</sequence>
<name>A0ABW8FGN3_9ACTN</name>
<evidence type="ECO:0000256" key="2">
    <source>
        <dbReference type="SAM" id="SignalP"/>
    </source>
</evidence>
<evidence type="ECO:0000256" key="1">
    <source>
        <dbReference type="SAM" id="MobiDB-lite"/>
    </source>
</evidence>
<feature type="signal peptide" evidence="2">
    <location>
        <begin position="1"/>
        <end position="27"/>
    </location>
</feature>
<dbReference type="Proteomes" id="UP001617511">
    <property type="component" value="Unassembled WGS sequence"/>
</dbReference>
<reference evidence="3 4" key="1">
    <citation type="submission" date="2024-10" db="EMBL/GenBank/DDBJ databases">
        <title>The Natural Products Discovery Center: Release of the First 8490 Sequenced Strains for Exploring Actinobacteria Biosynthetic Diversity.</title>
        <authorList>
            <person name="Kalkreuter E."/>
            <person name="Kautsar S.A."/>
            <person name="Yang D."/>
            <person name="Bader C.D."/>
            <person name="Teijaro C.N."/>
            <person name="Fluegel L."/>
            <person name="Davis C.M."/>
            <person name="Simpson J.R."/>
            <person name="Lauterbach L."/>
            <person name="Steele A.D."/>
            <person name="Gui C."/>
            <person name="Meng S."/>
            <person name="Li G."/>
            <person name="Viehrig K."/>
            <person name="Ye F."/>
            <person name="Su P."/>
            <person name="Kiefer A.F."/>
            <person name="Nichols A."/>
            <person name="Cepeda A.J."/>
            <person name="Yan W."/>
            <person name="Fan B."/>
            <person name="Jiang Y."/>
            <person name="Adhikari A."/>
            <person name="Zheng C.-J."/>
            <person name="Schuster L."/>
            <person name="Cowan T.M."/>
            <person name="Smanski M.J."/>
            <person name="Chevrette M.G."/>
            <person name="De Carvalho L.P.S."/>
            <person name="Shen B."/>
        </authorList>
    </citation>
    <scope>NUCLEOTIDE SEQUENCE [LARGE SCALE GENOMIC DNA]</scope>
    <source>
        <strain evidence="3 4">NPDC089932</strain>
    </source>
</reference>
<protein>
    <recommendedName>
        <fullName evidence="5">Secreted protein</fullName>
    </recommendedName>
</protein>
<keyword evidence="4" id="KW-1185">Reference proteome</keyword>
<accession>A0ABW8FGN3</accession>
<feature type="region of interest" description="Disordered" evidence="1">
    <location>
        <begin position="40"/>
        <end position="68"/>
    </location>
</feature>
<evidence type="ECO:0008006" key="5">
    <source>
        <dbReference type="Google" id="ProtNLM"/>
    </source>
</evidence>
<comment type="caution">
    <text evidence="3">The sequence shown here is derived from an EMBL/GenBank/DDBJ whole genome shotgun (WGS) entry which is preliminary data.</text>
</comment>
<proteinExistence type="predicted"/>
<evidence type="ECO:0000313" key="4">
    <source>
        <dbReference type="Proteomes" id="UP001617511"/>
    </source>
</evidence>